<accession>A0A1G5W4S0</accession>
<evidence type="ECO:0000313" key="4">
    <source>
        <dbReference type="Proteomes" id="UP000198756"/>
    </source>
</evidence>
<name>A0A1G5W4S0_9BACT</name>
<protein>
    <recommendedName>
        <fullName evidence="2">DUF4174 domain-containing protein</fullName>
    </recommendedName>
</protein>
<evidence type="ECO:0000256" key="1">
    <source>
        <dbReference type="ARBA" id="ARBA00022729"/>
    </source>
</evidence>
<dbReference type="InterPro" id="IPR025232">
    <property type="entry name" value="DUF4174"/>
</dbReference>
<organism evidence="3 4">
    <name type="scientific">Algoriphagus alkaliphilus</name>
    <dbReference type="NCBI Taxonomy" id="279824"/>
    <lineage>
        <taxon>Bacteria</taxon>
        <taxon>Pseudomonadati</taxon>
        <taxon>Bacteroidota</taxon>
        <taxon>Cytophagia</taxon>
        <taxon>Cytophagales</taxon>
        <taxon>Cyclobacteriaceae</taxon>
        <taxon>Algoriphagus</taxon>
    </lineage>
</organism>
<evidence type="ECO:0000313" key="3">
    <source>
        <dbReference type="EMBL" id="SDA53109.1"/>
    </source>
</evidence>
<proteinExistence type="predicted"/>
<dbReference type="OrthoDB" id="7362103at2"/>
<reference evidence="4" key="1">
    <citation type="submission" date="2016-10" db="EMBL/GenBank/DDBJ databases">
        <authorList>
            <person name="Varghese N."/>
            <person name="Submissions S."/>
        </authorList>
    </citation>
    <scope>NUCLEOTIDE SEQUENCE [LARGE SCALE GENOMIC DNA]</scope>
    <source>
        <strain evidence="4">DSM 22703</strain>
    </source>
</reference>
<dbReference type="Pfam" id="PF13778">
    <property type="entry name" value="DUF4174"/>
    <property type="match status" value="1"/>
</dbReference>
<gene>
    <name evidence="3" type="ORF">SAMN03080617_00920</name>
</gene>
<dbReference type="Proteomes" id="UP000198756">
    <property type="component" value="Unassembled WGS sequence"/>
</dbReference>
<dbReference type="RefSeq" id="WP_092728765.1">
    <property type="nucleotide sequence ID" value="NZ_FMXE01000005.1"/>
</dbReference>
<evidence type="ECO:0000259" key="2">
    <source>
        <dbReference type="Pfam" id="PF13778"/>
    </source>
</evidence>
<keyword evidence="1" id="KW-0732">Signal</keyword>
<dbReference type="EMBL" id="FMXE01000005">
    <property type="protein sequence ID" value="SDA53109.1"/>
    <property type="molecule type" value="Genomic_DNA"/>
</dbReference>
<keyword evidence="4" id="KW-1185">Reference proteome</keyword>
<feature type="domain" description="DUF4174" evidence="2">
    <location>
        <begin position="21"/>
        <end position="127"/>
    </location>
</feature>
<sequence length="133" mass="15500">MNWLIAFVFMSLFQKDCVPEDLLWKHRILIYTGEGDFSAWLSEDLAKDLTTRKLLYFQFREYKLRNSNFKEPIQSVAFLRKLELDPTVKEKWVLIGLDGGIKNSGIGTPTPAAIFRIIDAMPMRQFEIRPGDK</sequence>
<dbReference type="AlphaFoldDB" id="A0A1G5W4S0"/>